<keyword evidence="2" id="KW-1185">Reference proteome</keyword>
<gene>
    <name evidence="1" type="ORF">LIER_11370</name>
</gene>
<sequence>MSDDNSMSKVPRFDGYYDHWCELMENFLRAKGLWGTVKKGIGEPLDETLLNENQRDLLDKARTHDYQVKHYLFQAIDRSVFEQILDRINAKVVWDSLKGKYGGNEKVKKATRNALKREYELLEMRKGESIDGYCGRVNAVCNKLRSNGEDIKESTIIEKIMRTLNEKFLYIVVFIEE</sequence>
<reference evidence="1 2" key="1">
    <citation type="submission" date="2024-01" db="EMBL/GenBank/DDBJ databases">
        <title>The complete chloroplast genome sequence of Lithospermum erythrorhizon: insights into the phylogenetic relationship among Boraginaceae species and the maternal lineages of purple gromwells.</title>
        <authorList>
            <person name="Okada T."/>
            <person name="Watanabe K."/>
        </authorList>
    </citation>
    <scope>NUCLEOTIDE SEQUENCE [LARGE SCALE GENOMIC DNA]</scope>
</reference>
<name>A0AAV3PMV2_LITER</name>
<dbReference type="Pfam" id="PF14223">
    <property type="entry name" value="Retrotran_gag_2"/>
    <property type="match status" value="1"/>
</dbReference>
<dbReference type="EMBL" id="BAABME010002103">
    <property type="protein sequence ID" value="GAA0153044.1"/>
    <property type="molecule type" value="Genomic_DNA"/>
</dbReference>
<dbReference type="Proteomes" id="UP001454036">
    <property type="component" value="Unassembled WGS sequence"/>
</dbReference>
<evidence type="ECO:0000313" key="1">
    <source>
        <dbReference type="EMBL" id="GAA0153044.1"/>
    </source>
</evidence>
<evidence type="ECO:0000313" key="2">
    <source>
        <dbReference type="Proteomes" id="UP001454036"/>
    </source>
</evidence>
<comment type="caution">
    <text evidence="1">The sequence shown here is derived from an EMBL/GenBank/DDBJ whole genome shotgun (WGS) entry which is preliminary data.</text>
</comment>
<dbReference type="PANTHER" id="PTHR35317">
    <property type="entry name" value="OS04G0629600 PROTEIN"/>
    <property type="match status" value="1"/>
</dbReference>
<dbReference type="AlphaFoldDB" id="A0AAV3PMV2"/>
<evidence type="ECO:0008006" key="3">
    <source>
        <dbReference type="Google" id="ProtNLM"/>
    </source>
</evidence>
<proteinExistence type="predicted"/>
<organism evidence="1 2">
    <name type="scientific">Lithospermum erythrorhizon</name>
    <name type="common">Purple gromwell</name>
    <name type="synonym">Lithospermum officinale var. erythrorhizon</name>
    <dbReference type="NCBI Taxonomy" id="34254"/>
    <lineage>
        <taxon>Eukaryota</taxon>
        <taxon>Viridiplantae</taxon>
        <taxon>Streptophyta</taxon>
        <taxon>Embryophyta</taxon>
        <taxon>Tracheophyta</taxon>
        <taxon>Spermatophyta</taxon>
        <taxon>Magnoliopsida</taxon>
        <taxon>eudicotyledons</taxon>
        <taxon>Gunneridae</taxon>
        <taxon>Pentapetalae</taxon>
        <taxon>asterids</taxon>
        <taxon>lamiids</taxon>
        <taxon>Boraginales</taxon>
        <taxon>Boraginaceae</taxon>
        <taxon>Boraginoideae</taxon>
        <taxon>Lithospermeae</taxon>
        <taxon>Lithospermum</taxon>
    </lineage>
</organism>
<dbReference type="PANTHER" id="PTHR35317:SF27">
    <property type="entry name" value="RETROVIRUS-RELATED POL POLYPROTEIN FROM TRANSPOSON TNT 1-94"/>
    <property type="match status" value="1"/>
</dbReference>
<protein>
    <recommendedName>
        <fullName evidence="3">Retrovirus-related Pol polyprotein from transposon TNT 1-94</fullName>
    </recommendedName>
</protein>
<accession>A0AAV3PMV2</accession>